<name>A0A917S4W5_9BACL</name>
<evidence type="ECO:0000313" key="2">
    <source>
        <dbReference type="Proteomes" id="UP000654670"/>
    </source>
</evidence>
<dbReference type="SUPFAM" id="SSF47413">
    <property type="entry name" value="lambda repressor-like DNA-binding domains"/>
    <property type="match status" value="1"/>
</dbReference>
<proteinExistence type="predicted"/>
<dbReference type="RefSeq" id="WP_188802943.1">
    <property type="nucleotide sequence ID" value="NZ_BMOK01000007.1"/>
</dbReference>
<dbReference type="Gene3D" id="1.10.260.40">
    <property type="entry name" value="lambda repressor-like DNA-binding domains"/>
    <property type="match status" value="1"/>
</dbReference>
<sequence>MKHEEIDQLYMKKRRKKITNNQCAEACGCTASMISYYFNHKHKMSEPKQDKLKKFIEEYPEYAIFKVAVKSKD</sequence>
<protein>
    <submittedName>
        <fullName evidence="1">Uncharacterized protein</fullName>
    </submittedName>
</protein>
<dbReference type="AlphaFoldDB" id="A0A917S4W5"/>
<organism evidence="1 2">
    <name type="scientific">Sporolactobacillus putidus</name>
    <dbReference type="NCBI Taxonomy" id="492735"/>
    <lineage>
        <taxon>Bacteria</taxon>
        <taxon>Bacillati</taxon>
        <taxon>Bacillota</taxon>
        <taxon>Bacilli</taxon>
        <taxon>Bacillales</taxon>
        <taxon>Sporolactobacillaceae</taxon>
        <taxon>Sporolactobacillus</taxon>
    </lineage>
</organism>
<dbReference type="InterPro" id="IPR010982">
    <property type="entry name" value="Lambda_DNA-bd_dom_sf"/>
</dbReference>
<dbReference type="EMBL" id="BMOK01000007">
    <property type="protein sequence ID" value="GGL55759.1"/>
    <property type="molecule type" value="Genomic_DNA"/>
</dbReference>
<reference evidence="1" key="1">
    <citation type="journal article" date="2014" name="Int. J. Syst. Evol. Microbiol.">
        <title>Complete genome sequence of Corynebacterium casei LMG S-19264T (=DSM 44701T), isolated from a smear-ripened cheese.</title>
        <authorList>
            <consortium name="US DOE Joint Genome Institute (JGI-PGF)"/>
            <person name="Walter F."/>
            <person name="Albersmeier A."/>
            <person name="Kalinowski J."/>
            <person name="Ruckert C."/>
        </authorList>
    </citation>
    <scope>NUCLEOTIDE SEQUENCE</scope>
    <source>
        <strain evidence="1">JCM 15325</strain>
    </source>
</reference>
<gene>
    <name evidence="1" type="ORF">GCM10007968_19810</name>
</gene>
<evidence type="ECO:0000313" key="1">
    <source>
        <dbReference type="EMBL" id="GGL55759.1"/>
    </source>
</evidence>
<accession>A0A917S4W5</accession>
<dbReference type="GO" id="GO:0003677">
    <property type="term" value="F:DNA binding"/>
    <property type="evidence" value="ECO:0007669"/>
    <property type="project" value="InterPro"/>
</dbReference>
<reference evidence="1" key="2">
    <citation type="submission" date="2020-09" db="EMBL/GenBank/DDBJ databases">
        <authorList>
            <person name="Sun Q."/>
            <person name="Ohkuma M."/>
        </authorList>
    </citation>
    <scope>NUCLEOTIDE SEQUENCE</scope>
    <source>
        <strain evidence="1">JCM 15325</strain>
    </source>
</reference>
<dbReference type="Proteomes" id="UP000654670">
    <property type="component" value="Unassembled WGS sequence"/>
</dbReference>
<comment type="caution">
    <text evidence="1">The sequence shown here is derived from an EMBL/GenBank/DDBJ whole genome shotgun (WGS) entry which is preliminary data.</text>
</comment>
<keyword evidence="2" id="KW-1185">Reference proteome</keyword>